<keyword evidence="3 6" id="KW-0812">Transmembrane</keyword>
<dbReference type="InterPro" id="IPR000620">
    <property type="entry name" value="EamA_dom"/>
</dbReference>
<dbReference type="GO" id="GO:0005886">
    <property type="term" value="C:plasma membrane"/>
    <property type="evidence" value="ECO:0007669"/>
    <property type="project" value="UniProtKB-SubCell"/>
</dbReference>
<keyword evidence="2" id="KW-1003">Cell membrane</keyword>
<gene>
    <name evidence="8" type="ORF">METZ01_LOCUS359400</name>
</gene>
<dbReference type="Gene3D" id="1.10.3730.20">
    <property type="match status" value="1"/>
</dbReference>
<dbReference type="SUPFAM" id="SSF103481">
    <property type="entry name" value="Multidrug resistance efflux transporter EmrE"/>
    <property type="match status" value="1"/>
</dbReference>
<protein>
    <recommendedName>
        <fullName evidence="7">EamA domain-containing protein</fullName>
    </recommendedName>
</protein>
<feature type="transmembrane region" description="Helical" evidence="6">
    <location>
        <begin position="39"/>
        <end position="58"/>
    </location>
</feature>
<evidence type="ECO:0000259" key="7">
    <source>
        <dbReference type="Pfam" id="PF00892"/>
    </source>
</evidence>
<reference evidence="8" key="1">
    <citation type="submission" date="2018-05" db="EMBL/GenBank/DDBJ databases">
        <authorList>
            <person name="Lanie J.A."/>
            <person name="Ng W.-L."/>
            <person name="Kazmierczak K.M."/>
            <person name="Andrzejewski T.M."/>
            <person name="Davidsen T.M."/>
            <person name="Wayne K.J."/>
            <person name="Tettelin H."/>
            <person name="Glass J.I."/>
            <person name="Rusch D."/>
            <person name="Podicherti R."/>
            <person name="Tsui H.-C.T."/>
            <person name="Winkler M.E."/>
        </authorList>
    </citation>
    <scope>NUCLEOTIDE SEQUENCE</scope>
</reference>
<evidence type="ECO:0000256" key="3">
    <source>
        <dbReference type="ARBA" id="ARBA00022692"/>
    </source>
</evidence>
<feature type="transmembrane region" description="Helical" evidence="6">
    <location>
        <begin position="12"/>
        <end position="33"/>
    </location>
</feature>
<evidence type="ECO:0000256" key="1">
    <source>
        <dbReference type="ARBA" id="ARBA00004651"/>
    </source>
</evidence>
<feature type="transmembrane region" description="Helical" evidence="6">
    <location>
        <begin position="98"/>
        <end position="117"/>
    </location>
</feature>
<feature type="non-terminal residue" evidence="8">
    <location>
        <position position="199"/>
    </location>
</feature>
<feature type="domain" description="EamA" evidence="7">
    <location>
        <begin position="11"/>
        <end position="143"/>
    </location>
</feature>
<dbReference type="InterPro" id="IPR037185">
    <property type="entry name" value="EmrE-like"/>
</dbReference>
<keyword evidence="5 6" id="KW-0472">Membrane</keyword>
<dbReference type="PANTHER" id="PTHR32322:SF18">
    <property type="entry name" value="S-ADENOSYLMETHIONINE_S-ADENOSYLHOMOCYSTEINE TRANSPORTER"/>
    <property type="match status" value="1"/>
</dbReference>
<name>A0A382S9K9_9ZZZZ</name>
<keyword evidence="4 6" id="KW-1133">Transmembrane helix</keyword>
<dbReference type="EMBL" id="UINC01127429">
    <property type="protein sequence ID" value="SVD06546.1"/>
    <property type="molecule type" value="Genomic_DNA"/>
</dbReference>
<dbReference type="AlphaFoldDB" id="A0A382S9K9"/>
<dbReference type="InterPro" id="IPR050638">
    <property type="entry name" value="AA-Vitamin_Transporters"/>
</dbReference>
<evidence type="ECO:0000256" key="4">
    <source>
        <dbReference type="ARBA" id="ARBA00022989"/>
    </source>
</evidence>
<dbReference type="Pfam" id="PF00892">
    <property type="entry name" value="EamA"/>
    <property type="match status" value="1"/>
</dbReference>
<sequence>MKQKQHIDSLSILILVVLCISWGIQLVVIKATSVNVSPLMQAGIRSIIATISVWLWAVSRGQSIFSRDGTLWWGICCGLLFTLEFIFVYWGLEYTNASRAVIFLYTTPFIVAIGTQIFVPQEKLSPTQYVGLIVAFGGILIAFSESLGLPSRNILIGDAMLFFGAVFWGATIIIINAGPLARITASKTLLYQLATSALL</sequence>
<feature type="transmembrane region" description="Helical" evidence="6">
    <location>
        <begin position="70"/>
        <end position="92"/>
    </location>
</feature>
<organism evidence="8">
    <name type="scientific">marine metagenome</name>
    <dbReference type="NCBI Taxonomy" id="408172"/>
    <lineage>
        <taxon>unclassified sequences</taxon>
        <taxon>metagenomes</taxon>
        <taxon>ecological metagenomes</taxon>
    </lineage>
</organism>
<feature type="transmembrane region" description="Helical" evidence="6">
    <location>
        <begin position="129"/>
        <end position="148"/>
    </location>
</feature>
<accession>A0A382S9K9</accession>
<evidence type="ECO:0000256" key="5">
    <source>
        <dbReference type="ARBA" id="ARBA00023136"/>
    </source>
</evidence>
<evidence type="ECO:0000256" key="6">
    <source>
        <dbReference type="SAM" id="Phobius"/>
    </source>
</evidence>
<proteinExistence type="predicted"/>
<feature type="transmembrane region" description="Helical" evidence="6">
    <location>
        <begin position="154"/>
        <end position="177"/>
    </location>
</feature>
<evidence type="ECO:0000256" key="2">
    <source>
        <dbReference type="ARBA" id="ARBA00022475"/>
    </source>
</evidence>
<comment type="subcellular location">
    <subcellularLocation>
        <location evidence="1">Cell membrane</location>
        <topology evidence="1">Multi-pass membrane protein</topology>
    </subcellularLocation>
</comment>
<evidence type="ECO:0000313" key="8">
    <source>
        <dbReference type="EMBL" id="SVD06546.1"/>
    </source>
</evidence>
<dbReference type="PANTHER" id="PTHR32322">
    <property type="entry name" value="INNER MEMBRANE TRANSPORTER"/>
    <property type="match status" value="1"/>
</dbReference>